<dbReference type="NCBIfam" id="TIGR03243">
    <property type="entry name" value="arg_catab_AOST"/>
    <property type="match status" value="1"/>
</dbReference>
<name>A0ABW1W2M9_9GAMM</name>
<proteinExistence type="predicted"/>
<evidence type="ECO:0000256" key="4">
    <source>
        <dbReference type="NCBIfam" id="TIGR03244"/>
    </source>
</evidence>
<dbReference type="Gene3D" id="2.40.40.20">
    <property type="match status" value="1"/>
</dbReference>
<comment type="caution">
    <text evidence="5">The sequence shown here is derived from an EMBL/GenBank/DDBJ whole genome shotgun (WGS) entry which is preliminary data.</text>
</comment>
<dbReference type="EMBL" id="JBHSUB010000018">
    <property type="protein sequence ID" value="MFC6379510.1"/>
    <property type="molecule type" value="Genomic_DNA"/>
</dbReference>
<dbReference type="InterPro" id="IPR016181">
    <property type="entry name" value="Acyl_CoA_acyltransferase"/>
</dbReference>
<dbReference type="NCBIfam" id="NF007770">
    <property type="entry name" value="PRK10456.1"/>
    <property type="match status" value="1"/>
</dbReference>
<gene>
    <name evidence="5" type="primary">astA</name>
    <name evidence="5" type="ORF">ACFP9W_15770</name>
</gene>
<dbReference type="Pfam" id="PF04958">
    <property type="entry name" value="AstA"/>
    <property type="match status" value="1"/>
</dbReference>
<sequence length="343" mass="37503">MMVIRPVCRADLPGLMQLAKKTGGGLTSLPQDEKTLAARIERSIETWQGERPQAQQGYVFVLEDTTDGAIAGISAIEVAVGLEEPWYNYRVGSLVHASRQLDIYNPLATLSLSNDHTGATELCSLFLDPDYRMHKNGQLLSKSRFLFMAGFPEVFSPRVVAEMRGVIDDAGNSPFWDSVGSHFFSMDFSRADFLSGTGHKAFIAELMPKHPLYIHYLSEDARAVIGEVHVKTAPARALLEAEGFRYQNYVDIFDGGPTLECELAAIRAVKQSRVMTTAAGNPDDHHPLCLVAGMDYLRFRAVLLPVDPQAGTVLIPPDCAARLQIAAGDPVRVVSLSPQGTCL</sequence>
<dbReference type="RefSeq" id="WP_385953785.1">
    <property type="nucleotide sequence ID" value="NZ_JBHSUB010000018.1"/>
</dbReference>
<evidence type="ECO:0000313" key="6">
    <source>
        <dbReference type="Proteomes" id="UP001596230"/>
    </source>
</evidence>
<dbReference type="NCBIfam" id="TIGR03244">
    <property type="entry name" value="arg_catab_AstA"/>
    <property type="match status" value="1"/>
</dbReference>
<dbReference type="Proteomes" id="UP001596230">
    <property type="component" value="Unassembled WGS sequence"/>
</dbReference>
<keyword evidence="6" id="KW-1185">Reference proteome</keyword>
<keyword evidence="1" id="KW-0056">Arginine metabolism</keyword>
<dbReference type="InterPro" id="IPR017650">
    <property type="entry name" value="Arginine_N-succinylTrfase"/>
</dbReference>
<keyword evidence="3 5" id="KW-0012">Acyltransferase</keyword>
<dbReference type="GO" id="GO:0008791">
    <property type="term" value="F:arginine N-succinyltransferase activity"/>
    <property type="evidence" value="ECO:0007669"/>
    <property type="project" value="UniProtKB-EC"/>
</dbReference>
<evidence type="ECO:0000256" key="2">
    <source>
        <dbReference type="ARBA" id="ARBA00022679"/>
    </source>
</evidence>
<dbReference type="SUPFAM" id="SSF55729">
    <property type="entry name" value="Acyl-CoA N-acyltransferases (Nat)"/>
    <property type="match status" value="1"/>
</dbReference>
<evidence type="ECO:0000313" key="5">
    <source>
        <dbReference type="EMBL" id="MFC6379510.1"/>
    </source>
</evidence>
<dbReference type="PANTHER" id="PTHR30420">
    <property type="entry name" value="N-SUCCINYLARGININE DIHYDROLASE"/>
    <property type="match status" value="1"/>
</dbReference>
<accession>A0ABW1W2M9</accession>
<reference evidence="6" key="1">
    <citation type="journal article" date="2019" name="Int. J. Syst. Evol. Microbiol.">
        <title>The Global Catalogue of Microorganisms (GCM) 10K type strain sequencing project: providing services to taxonomists for standard genome sequencing and annotation.</title>
        <authorList>
            <consortium name="The Broad Institute Genomics Platform"/>
            <consortium name="The Broad Institute Genome Sequencing Center for Infectious Disease"/>
            <person name="Wu L."/>
            <person name="Ma J."/>
        </authorList>
    </citation>
    <scope>NUCLEOTIDE SEQUENCE [LARGE SCALE GENOMIC DNA]</scope>
    <source>
        <strain evidence="6">CGMCC 1.18518</strain>
    </source>
</reference>
<evidence type="ECO:0000256" key="3">
    <source>
        <dbReference type="ARBA" id="ARBA00023315"/>
    </source>
</evidence>
<organism evidence="5 6">
    <name type="scientific">Tatumella terrea</name>
    <dbReference type="NCBI Taxonomy" id="419007"/>
    <lineage>
        <taxon>Bacteria</taxon>
        <taxon>Pseudomonadati</taxon>
        <taxon>Pseudomonadota</taxon>
        <taxon>Gammaproteobacteria</taxon>
        <taxon>Enterobacterales</taxon>
        <taxon>Erwiniaceae</taxon>
        <taxon>Tatumella</taxon>
    </lineage>
</organism>
<keyword evidence="2 5" id="KW-0808">Transferase</keyword>
<protein>
    <recommendedName>
        <fullName evidence="4">Arginine N-succinyltransferase</fullName>
        <ecNumber evidence="4">2.3.1.109</ecNumber>
    </recommendedName>
</protein>
<dbReference type="PANTHER" id="PTHR30420:SF1">
    <property type="entry name" value="ARGININE N-SUCCINYLTRANSFERASE"/>
    <property type="match status" value="1"/>
</dbReference>
<evidence type="ECO:0000256" key="1">
    <source>
        <dbReference type="ARBA" id="ARBA00022503"/>
    </source>
</evidence>
<dbReference type="InterPro" id="IPR007041">
    <property type="entry name" value="Arg_succinylTrfase_AstA/AruG"/>
</dbReference>
<dbReference type="EC" id="2.3.1.109" evidence="4"/>